<keyword evidence="2" id="KW-0732">Signal</keyword>
<name>A0A085MAH5_9BILA</name>
<gene>
    <name evidence="3" type="ORF">M513_04998</name>
    <name evidence="4" type="ORF">M514_04998</name>
</gene>
<feature type="transmembrane region" description="Helical" evidence="1">
    <location>
        <begin position="156"/>
        <end position="175"/>
    </location>
</feature>
<dbReference type="EMBL" id="KL363210">
    <property type="protein sequence ID" value="KFD54221.1"/>
    <property type="molecule type" value="Genomic_DNA"/>
</dbReference>
<dbReference type="Proteomes" id="UP000030764">
    <property type="component" value="Unassembled WGS sequence"/>
</dbReference>
<dbReference type="Proteomes" id="UP000030758">
    <property type="component" value="Unassembled WGS sequence"/>
</dbReference>
<keyword evidence="1" id="KW-1133">Transmembrane helix</keyword>
<reference evidence="3 5" key="1">
    <citation type="journal article" date="2014" name="Nat. Genet.">
        <title>Genome and transcriptome of the porcine whipworm Trichuris suis.</title>
        <authorList>
            <person name="Jex A.R."/>
            <person name="Nejsum P."/>
            <person name="Schwarz E.M."/>
            <person name="Hu L."/>
            <person name="Young N.D."/>
            <person name="Hall R.S."/>
            <person name="Korhonen P.K."/>
            <person name="Liao S."/>
            <person name="Thamsborg S."/>
            <person name="Xia J."/>
            <person name="Xu P."/>
            <person name="Wang S."/>
            <person name="Scheerlinck J.P."/>
            <person name="Hofmann A."/>
            <person name="Sternberg P.W."/>
            <person name="Wang J."/>
            <person name="Gasser R.B."/>
        </authorList>
    </citation>
    <scope>NUCLEOTIDE SEQUENCE [LARGE SCALE GENOMIC DNA]</scope>
    <source>
        <strain evidence="4">DCEP-RM93F</strain>
        <strain evidence="3">DCEP-RM93M</strain>
    </source>
</reference>
<evidence type="ECO:0000313" key="3">
    <source>
        <dbReference type="EMBL" id="KFD54221.1"/>
    </source>
</evidence>
<proteinExistence type="predicted"/>
<dbReference type="EMBL" id="KL367483">
    <property type="protein sequence ID" value="KFD71157.1"/>
    <property type="molecule type" value="Genomic_DNA"/>
</dbReference>
<evidence type="ECO:0000313" key="4">
    <source>
        <dbReference type="EMBL" id="KFD71157.1"/>
    </source>
</evidence>
<evidence type="ECO:0000256" key="1">
    <source>
        <dbReference type="SAM" id="Phobius"/>
    </source>
</evidence>
<sequence length="176" mass="19798">MGSLASMITLNFMAISFASPGIHGFQKQPNKNFSYCLSCIGSESANMTYDGLEVYLKEKRMRLPEFHSHCRESRPTETAGRRSVPIYYCPSGACVKIKGIFKDQTFIVRECWDRLWNQPLKQGWEGCTYFDAMADTEAHICVCRSNDMCNSGSIDFGSLAMFAPGIFILLNAIFLP</sequence>
<keyword evidence="1" id="KW-0812">Transmembrane</keyword>
<evidence type="ECO:0008006" key="6">
    <source>
        <dbReference type="Google" id="ProtNLM"/>
    </source>
</evidence>
<feature type="signal peptide" evidence="2">
    <location>
        <begin position="1"/>
        <end position="24"/>
    </location>
</feature>
<keyword evidence="1" id="KW-0472">Membrane</keyword>
<evidence type="ECO:0000313" key="5">
    <source>
        <dbReference type="Proteomes" id="UP000030764"/>
    </source>
</evidence>
<evidence type="ECO:0000256" key="2">
    <source>
        <dbReference type="SAM" id="SignalP"/>
    </source>
</evidence>
<dbReference type="AlphaFoldDB" id="A0A085MAH5"/>
<protein>
    <recommendedName>
        <fullName evidence="6">Protein quiver</fullName>
    </recommendedName>
</protein>
<keyword evidence="5" id="KW-1185">Reference proteome</keyword>
<accession>A0A085MAH5</accession>
<organism evidence="3 5">
    <name type="scientific">Trichuris suis</name>
    <name type="common">pig whipworm</name>
    <dbReference type="NCBI Taxonomy" id="68888"/>
    <lineage>
        <taxon>Eukaryota</taxon>
        <taxon>Metazoa</taxon>
        <taxon>Ecdysozoa</taxon>
        <taxon>Nematoda</taxon>
        <taxon>Enoplea</taxon>
        <taxon>Dorylaimia</taxon>
        <taxon>Trichinellida</taxon>
        <taxon>Trichuridae</taxon>
        <taxon>Trichuris</taxon>
    </lineage>
</organism>
<feature type="chain" id="PRO_5010405243" description="Protein quiver" evidence="2">
    <location>
        <begin position="25"/>
        <end position="176"/>
    </location>
</feature>